<proteinExistence type="predicted"/>
<accession>W7ECI1</accession>
<dbReference type="PANTHER" id="PTHR33112:SF16">
    <property type="entry name" value="HETEROKARYON INCOMPATIBILITY DOMAIN-CONTAINING PROTEIN"/>
    <property type="match status" value="1"/>
</dbReference>
<dbReference type="OrthoDB" id="3486565at2759"/>
<protein>
    <recommendedName>
        <fullName evidence="1">Heterokaryon incompatibility domain-containing protein</fullName>
    </recommendedName>
</protein>
<feature type="domain" description="Heterokaryon incompatibility" evidence="1">
    <location>
        <begin position="172"/>
        <end position="326"/>
    </location>
</feature>
<organism evidence="2 3">
    <name type="scientific">Bipolaris victoriae (strain FI3)</name>
    <name type="common">Victoria blight of oats agent</name>
    <name type="synonym">Cochliobolus victoriae</name>
    <dbReference type="NCBI Taxonomy" id="930091"/>
    <lineage>
        <taxon>Eukaryota</taxon>
        <taxon>Fungi</taxon>
        <taxon>Dikarya</taxon>
        <taxon>Ascomycota</taxon>
        <taxon>Pezizomycotina</taxon>
        <taxon>Dothideomycetes</taxon>
        <taxon>Pleosporomycetidae</taxon>
        <taxon>Pleosporales</taxon>
        <taxon>Pleosporineae</taxon>
        <taxon>Pleosporaceae</taxon>
        <taxon>Bipolaris</taxon>
    </lineage>
</organism>
<sequence length="642" mass="73160">MAMSQQNSLVPVETPSPDTANNFIDLEDGGYTTLYLFSLVPRTAPKLGISYNTDLSLSNANGHFSHAIVSMYLDHFVGKREGAKTFFLYMEVGRAFNRPIWSGLEPVDFRSRSATIREWLTECETSHPNCWRSPKPDVQLATRILDIQELETDLYSINLVSTKGIDLYSRPYMVLTHVWGGVELPCKTTKSNIAKYSDGGIDFDSLPKTFQDAVRLTVAIGFRYLWIDSLCIIQDDTEDWQRESAKMAAIYGAGTITLSATSAEDSHGGCGLSPKIESVTRFCSTDPGRPDFAVKKRKQPPYRWVDTIEIQLRDEPVRKRAWILQEQILSRRILHATYSQFVWECNSIQEREDGTAYDQKTYLPPDKAWRTRDRGFPQKILDGGNGKLDIFKFEKRWWWDCVDDYMKRSLTRTSDQYAALAGIVQFHQDISGNRPIIGLWERHLTLHLSWKVYHDPREHKTPLPDRADCRPSWTWMSFPHGSVNISPPDWGELTVEKPRVGDLGIVYQAKILNTDIKWSGEPLTSDPSGSTINIRGFMRRMRKPKPYRTAMHSRLRLDPGVTDEGGECGEYDTFALFAYVRSPVLINLPPTITTAYLVVQAIGLEEDGIYRRIGEHAVTEDFDMNGSPDYVPEGVQRDITLV</sequence>
<dbReference type="AlphaFoldDB" id="W7ECI1"/>
<dbReference type="GeneID" id="26256500"/>
<dbReference type="InterPro" id="IPR010730">
    <property type="entry name" value="HET"/>
</dbReference>
<dbReference type="Proteomes" id="UP000054337">
    <property type="component" value="Unassembled WGS sequence"/>
</dbReference>
<evidence type="ECO:0000259" key="1">
    <source>
        <dbReference type="Pfam" id="PF06985"/>
    </source>
</evidence>
<evidence type="ECO:0000313" key="2">
    <source>
        <dbReference type="EMBL" id="EUN25861.1"/>
    </source>
</evidence>
<evidence type="ECO:0000313" key="3">
    <source>
        <dbReference type="Proteomes" id="UP000054337"/>
    </source>
</evidence>
<dbReference type="PANTHER" id="PTHR33112">
    <property type="entry name" value="DOMAIN PROTEIN, PUTATIVE-RELATED"/>
    <property type="match status" value="1"/>
</dbReference>
<gene>
    <name evidence="2" type="ORF">COCVIDRAFT_38800</name>
</gene>
<dbReference type="RefSeq" id="XP_014555442.1">
    <property type="nucleotide sequence ID" value="XM_014699956.1"/>
</dbReference>
<reference evidence="2 3" key="1">
    <citation type="journal article" date="2013" name="PLoS Genet.">
        <title>Comparative genome structure, secondary metabolite, and effector coding capacity across Cochliobolus pathogens.</title>
        <authorList>
            <person name="Condon B.J."/>
            <person name="Leng Y."/>
            <person name="Wu D."/>
            <person name="Bushley K.E."/>
            <person name="Ohm R.A."/>
            <person name="Otillar R."/>
            <person name="Martin J."/>
            <person name="Schackwitz W."/>
            <person name="Grimwood J."/>
            <person name="MohdZainudin N."/>
            <person name="Xue C."/>
            <person name="Wang R."/>
            <person name="Manning V.A."/>
            <person name="Dhillon B."/>
            <person name="Tu Z.J."/>
            <person name="Steffenson B.J."/>
            <person name="Salamov A."/>
            <person name="Sun H."/>
            <person name="Lowry S."/>
            <person name="LaButti K."/>
            <person name="Han J."/>
            <person name="Copeland A."/>
            <person name="Lindquist E."/>
            <person name="Barry K."/>
            <person name="Schmutz J."/>
            <person name="Baker S.E."/>
            <person name="Ciuffetti L.M."/>
            <person name="Grigoriev I.V."/>
            <person name="Zhong S."/>
            <person name="Turgeon B.G."/>
        </authorList>
    </citation>
    <scope>NUCLEOTIDE SEQUENCE [LARGE SCALE GENOMIC DNA]</scope>
    <source>
        <strain evidence="2 3">FI3</strain>
    </source>
</reference>
<dbReference type="HOGENOM" id="CLU_002639_5_3_1"/>
<name>W7ECI1_BIPV3</name>
<dbReference type="Pfam" id="PF06985">
    <property type="entry name" value="HET"/>
    <property type="match status" value="1"/>
</dbReference>
<dbReference type="EMBL" id="KI968746">
    <property type="protein sequence ID" value="EUN25861.1"/>
    <property type="molecule type" value="Genomic_DNA"/>
</dbReference>
<keyword evidence="3" id="KW-1185">Reference proteome</keyword>